<dbReference type="InterPro" id="IPR012347">
    <property type="entry name" value="Ferritin-like"/>
</dbReference>
<dbReference type="Pfam" id="PF11553">
    <property type="entry name" value="DUF3231"/>
    <property type="match status" value="2"/>
</dbReference>
<name>A0ABT0WER4_9BACI</name>
<dbReference type="Gene3D" id="1.20.1260.10">
    <property type="match status" value="1"/>
</dbReference>
<organism evidence="1 2">
    <name type="scientific">Neobacillus pocheonensis</name>
    <dbReference type="NCBI Taxonomy" id="363869"/>
    <lineage>
        <taxon>Bacteria</taxon>
        <taxon>Bacillati</taxon>
        <taxon>Bacillota</taxon>
        <taxon>Bacilli</taxon>
        <taxon>Bacillales</taxon>
        <taxon>Bacillaceae</taxon>
        <taxon>Neobacillus</taxon>
    </lineage>
</organism>
<comment type="caution">
    <text evidence="1">The sequence shown here is derived from an EMBL/GenBank/DDBJ whole genome shotgun (WGS) entry which is preliminary data.</text>
</comment>
<protein>
    <submittedName>
        <fullName evidence="1">DUF3231 family protein</fullName>
    </submittedName>
</protein>
<dbReference type="Proteomes" id="UP001523262">
    <property type="component" value="Unassembled WGS sequence"/>
</dbReference>
<sequence length="221" mass="25078">MYTLSTRKDIREHFKKCLSEAITIFDDVSDALLDKGLYIRPPFIEPPKKTDFIEDKDYLNGVNLLGNQRYLNAVEISHLYGNIEANVIGKALTKGFGQTADLKEVREFMQKSADLSEKIINEHTQFLTGSDLPAPMPSETQVFSSSHPPFSDRLMMYQITILSGAGLSDYATSLATSQRNDLKRHYMDLLVDTAKLAKKAETLMVENRWKEQPPQQDKIKS</sequence>
<keyword evidence="2" id="KW-1185">Reference proteome</keyword>
<evidence type="ECO:0000313" key="2">
    <source>
        <dbReference type="Proteomes" id="UP001523262"/>
    </source>
</evidence>
<dbReference type="InterPro" id="IPR021617">
    <property type="entry name" value="DUF3231"/>
</dbReference>
<dbReference type="EMBL" id="JAMQCR010000002">
    <property type="protein sequence ID" value="MCM2534733.1"/>
    <property type="molecule type" value="Genomic_DNA"/>
</dbReference>
<proteinExistence type="predicted"/>
<accession>A0ABT0WER4</accession>
<gene>
    <name evidence="1" type="ORF">NDK43_23275</name>
</gene>
<evidence type="ECO:0000313" key="1">
    <source>
        <dbReference type="EMBL" id="MCM2534733.1"/>
    </source>
</evidence>
<reference evidence="1 2" key="1">
    <citation type="submission" date="2022-06" db="EMBL/GenBank/DDBJ databases">
        <authorList>
            <person name="Jeon C.O."/>
        </authorList>
    </citation>
    <scope>NUCLEOTIDE SEQUENCE [LARGE SCALE GENOMIC DNA]</scope>
    <source>
        <strain evidence="1 2">KCTC 13943</strain>
    </source>
</reference>